<dbReference type="PROSITE" id="PS50800">
    <property type="entry name" value="SAP"/>
    <property type="match status" value="1"/>
</dbReference>
<evidence type="ECO:0000256" key="9">
    <source>
        <dbReference type="SAM" id="MobiDB-lite"/>
    </source>
</evidence>
<proteinExistence type="inferred from homology"/>
<keyword evidence="3" id="KW-0808">Transferase</keyword>
<keyword evidence="11" id="KW-1185">Reference proteome</keyword>
<dbReference type="PANTHER" id="PTHR10782">
    <property type="entry name" value="ZINC FINGER MIZ DOMAIN-CONTAINING PROTEIN"/>
    <property type="match status" value="1"/>
</dbReference>
<dbReference type="Pfam" id="PF02891">
    <property type="entry name" value="zf-MIZ"/>
    <property type="match status" value="1"/>
</dbReference>
<evidence type="ECO:0000256" key="4">
    <source>
        <dbReference type="ARBA" id="ARBA00022723"/>
    </source>
</evidence>
<name>A0A9W9GSJ3_9EURO</name>
<dbReference type="Gene3D" id="3.30.40.10">
    <property type="entry name" value="Zinc/RING finger domain, C3HC4 (zinc finger)"/>
    <property type="match status" value="1"/>
</dbReference>
<dbReference type="SMART" id="SM00513">
    <property type="entry name" value="SAP"/>
    <property type="match status" value="1"/>
</dbReference>
<comment type="caution">
    <text evidence="10">The sequence shown here is derived from an EMBL/GenBank/DDBJ whole genome shotgun (WGS) entry which is preliminary data.</text>
</comment>
<dbReference type="Pfam" id="PF02037">
    <property type="entry name" value="SAP"/>
    <property type="match status" value="1"/>
</dbReference>
<gene>
    <name evidence="10" type="ORF">N7476_000755</name>
</gene>
<evidence type="ECO:0000256" key="3">
    <source>
        <dbReference type="ARBA" id="ARBA00022679"/>
    </source>
</evidence>
<evidence type="ECO:0000256" key="1">
    <source>
        <dbReference type="ARBA" id="ARBA00004718"/>
    </source>
</evidence>
<dbReference type="GO" id="GO:0008270">
    <property type="term" value="F:zinc ion binding"/>
    <property type="evidence" value="ECO:0007669"/>
    <property type="project" value="UniProtKB-KW"/>
</dbReference>
<dbReference type="Pfam" id="PF14324">
    <property type="entry name" value="PINIT"/>
    <property type="match status" value="1"/>
</dbReference>
<feature type="compositionally biased region" description="Polar residues" evidence="9">
    <location>
        <begin position="87"/>
        <end position="96"/>
    </location>
</feature>
<dbReference type="GO" id="GO:0000785">
    <property type="term" value="C:chromatin"/>
    <property type="evidence" value="ECO:0007669"/>
    <property type="project" value="TreeGrafter"/>
</dbReference>
<dbReference type="CDD" id="cd16792">
    <property type="entry name" value="SP-RING_Siz-like"/>
    <property type="match status" value="1"/>
</dbReference>
<reference evidence="10" key="1">
    <citation type="submission" date="2022-12" db="EMBL/GenBank/DDBJ databases">
        <authorList>
            <person name="Petersen C."/>
        </authorList>
    </citation>
    <scope>NUCLEOTIDE SEQUENCE</scope>
    <source>
        <strain evidence="10">IBT 21472</strain>
    </source>
</reference>
<feature type="region of interest" description="Disordered" evidence="9">
    <location>
        <begin position="429"/>
        <end position="512"/>
    </location>
</feature>
<dbReference type="InterPro" id="IPR013083">
    <property type="entry name" value="Znf_RING/FYVE/PHD"/>
</dbReference>
<comment type="similarity">
    <text evidence="2">Belongs to the PIAS family.</text>
</comment>
<keyword evidence="4" id="KW-0479">Metal-binding</keyword>
<keyword evidence="5 8" id="KW-0863">Zinc-finger</keyword>
<evidence type="ECO:0000256" key="7">
    <source>
        <dbReference type="ARBA" id="ARBA00022833"/>
    </source>
</evidence>
<sequence>MASSGQSSEIAHLVALIKTLTNPQLKDLLRNEGLAVSGVKISLQLRIIDYLERLAISEGNGARYDALRRLIFHTAVPGTSTFQANTGFPLQSSTVSHPAPPQARSTPLGASMSPHSHTGHLTFKESPFFTIVTHLTPIVECKVREQTRDSVELKVNFSASTAADLQTDPNLRVMVYCAADSGLKQYTKSDIAFPHQVELKANLDEVKANLRGLKNKPGTTQPADVTNYMRKKPGYTNNIVMTYALTQKKFFALANLVRQHPVDDLVAELKSRKLISKEQVLREMKNRAEDSDIVATSSIMSLKCPLSTLRIQVPCRSVVCTHNQCFDASSFLELQKQAPTWTCPVCSKSTSFESLQIDQYVDDILRETLSDVEQVVIEPDGAWSSPNDADGVKLGGVTPATDDDDLIEIIEPGINPVKQEPITSSVMLERTPAQSHSQSREASTPSSAVRTSKKRSAAQVIDLTASDEEEDESPVPPPKRPALSFSVRGDPHQPATSSPLHSRTYPPPYQSG</sequence>
<accession>A0A9W9GSJ3</accession>
<dbReference type="AlphaFoldDB" id="A0A9W9GSJ3"/>
<dbReference type="Proteomes" id="UP001147746">
    <property type="component" value="Unassembled WGS sequence"/>
</dbReference>
<keyword evidence="6" id="KW-0833">Ubl conjugation pathway</keyword>
<dbReference type="OrthoDB" id="28127at2759"/>
<feature type="compositionally biased region" description="Polar residues" evidence="9">
    <location>
        <begin position="429"/>
        <end position="450"/>
    </location>
</feature>
<evidence type="ECO:0000313" key="10">
    <source>
        <dbReference type="EMBL" id="KAJ5330972.1"/>
    </source>
</evidence>
<evidence type="ECO:0000256" key="8">
    <source>
        <dbReference type="PROSITE-ProRule" id="PRU00452"/>
    </source>
</evidence>
<evidence type="ECO:0000256" key="5">
    <source>
        <dbReference type="ARBA" id="ARBA00022771"/>
    </source>
</evidence>
<evidence type="ECO:0000313" key="11">
    <source>
        <dbReference type="Proteomes" id="UP001147746"/>
    </source>
</evidence>
<feature type="region of interest" description="Disordered" evidence="9">
    <location>
        <begin position="87"/>
        <end position="116"/>
    </location>
</feature>
<dbReference type="PANTHER" id="PTHR10782:SF100">
    <property type="entry name" value="LIGASE SIZA, PUTATIVE (AFU_ORTHOLOGUE AFUA_6G05240)-RELATED"/>
    <property type="match status" value="1"/>
</dbReference>
<dbReference type="Gene3D" id="2.60.120.780">
    <property type="entry name" value="PINIT domain"/>
    <property type="match status" value="1"/>
</dbReference>
<evidence type="ECO:0000256" key="6">
    <source>
        <dbReference type="ARBA" id="ARBA00022786"/>
    </source>
</evidence>
<dbReference type="InterPro" id="IPR003034">
    <property type="entry name" value="SAP_dom"/>
</dbReference>
<keyword evidence="7" id="KW-0862">Zinc</keyword>
<dbReference type="GO" id="GO:0061665">
    <property type="term" value="F:SUMO ligase activity"/>
    <property type="evidence" value="ECO:0007669"/>
    <property type="project" value="TreeGrafter"/>
</dbReference>
<dbReference type="InterPro" id="IPR004181">
    <property type="entry name" value="Znf_MIZ"/>
</dbReference>
<dbReference type="PROSITE" id="PS51466">
    <property type="entry name" value="PINIT"/>
    <property type="match status" value="1"/>
</dbReference>
<reference evidence="10" key="2">
    <citation type="journal article" date="2023" name="IMA Fungus">
        <title>Comparative genomic study of the Penicillium genus elucidates a diverse pangenome and 15 lateral gene transfer events.</title>
        <authorList>
            <person name="Petersen C."/>
            <person name="Sorensen T."/>
            <person name="Nielsen M.R."/>
            <person name="Sondergaard T.E."/>
            <person name="Sorensen J.L."/>
            <person name="Fitzpatrick D.A."/>
            <person name="Frisvad J.C."/>
            <person name="Nielsen K.L."/>
        </authorList>
    </citation>
    <scope>NUCLEOTIDE SEQUENCE</scope>
    <source>
        <strain evidence="10">IBT 21472</strain>
    </source>
</reference>
<comment type="pathway">
    <text evidence="1">Protein modification; protein sumoylation.</text>
</comment>
<dbReference type="InterPro" id="IPR023321">
    <property type="entry name" value="PINIT"/>
</dbReference>
<dbReference type="InterPro" id="IPR038654">
    <property type="entry name" value="PINIT_sf"/>
</dbReference>
<evidence type="ECO:0000256" key="2">
    <source>
        <dbReference type="ARBA" id="ARBA00005383"/>
    </source>
</evidence>
<dbReference type="InterPro" id="IPR031141">
    <property type="entry name" value="SIZ1/2_SP-RING"/>
</dbReference>
<dbReference type="GO" id="GO:0016925">
    <property type="term" value="P:protein sumoylation"/>
    <property type="evidence" value="ECO:0007669"/>
    <property type="project" value="TreeGrafter"/>
</dbReference>
<protein>
    <submittedName>
        <fullName evidence="10">Transcriptional regulator family: Zinc finger MIZ-type</fullName>
    </submittedName>
</protein>
<dbReference type="EMBL" id="JAPZBO010000001">
    <property type="protein sequence ID" value="KAJ5330972.1"/>
    <property type="molecule type" value="Genomic_DNA"/>
</dbReference>
<dbReference type="PROSITE" id="PS51044">
    <property type="entry name" value="ZF_SP_RING"/>
    <property type="match status" value="1"/>
</dbReference>
<organism evidence="10 11">
    <name type="scientific">Penicillium atrosanguineum</name>
    <dbReference type="NCBI Taxonomy" id="1132637"/>
    <lineage>
        <taxon>Eukaryota</taxon>
        <taxon>Fungi</taxon>
        <taxon>Dikarya</taxon>
        <taxon>Ascomycota</taxon>
        <taxon>Pezizomycotina</taxon>
        <taxon>Eurotiomycetes</taxon>
        <taxon>Eurotiomycetidae</taxon>
        <taxon>Eurotiales</taxon>
        <taxon>Aspergillaceae</taxon>
        <taxon>Penicillium</taxon>
    </lineage>
</organism>